<gene>
    <name evidence="2" type="ORF">KTT_37760</name>
</gene>
<reference evidence="3" key="1">
    <citation type="submission" date="2018-12" db="EMBL/GenBank/DDBJ databases">
        <title>Tengunoibacter tsumagoiensis gen. nov., sp. nov., Dictyobacter kobayashii sp. nov., D. alpinus sp. nov., and D. joshuensis sp. nov. and description of Dictyobacteraceae fam. nov. within the order Ktedonobacterales isolated from Tengu-no-mugimeshi.</title>
        <authorList>
            <person name="Wang C.M."/>
            <person name="Zheng Y."/>
            <person name="Sakai Y."/>
            <person name="Toyoda A."/>
            <person name="Minakuchi Y."/>
            <person name="Abe K."/>
            <person name="Yokota A."/>
            <person name="Yabe S."/>
        </authorList>
    </citation>
    <scope>NUCLEOTIDE SEQUENCE [LARGE SCALE GENOMIC DNA]</scope>
    <source>
        <strain evidence="3">Uno3</strain>
    </source>
</reference>
<dbReference type="OrthoDB" id="146715at2"/>
<evidence type="ECO:0000256" key="1">
    <source>
        <dbReference type="SAM" id="Phobius"/>
    </source>
</evidence>
<protein>
    <recommendedName>
        <fullName evidence="4">Glycosyltransferase RgtA/B/C/D-like domain-containing protein</fullName>
    </recommendedName>
</protein>
<feature type="transmembrane region" description="Helical" evidence="1">
    <location>
        <begin position="93"/>
        <end position="110"/>
    </location>
</feature>
<evidence type="ECO:0000313" key="3">
    <source>
        <dbReference type="Proteomes" id="UP000287352"/>
    </source>
</evidence>
<feature type="transmembrane region" description="Helical" evidence="1">
    <location>
        <begin position="122"/>
        <end position="141"/>
    </location>
</feature>
<comment type="caution">
    <text evidence="2">The sequence shown here is derived from an EMBL/GenBank/DDBJ whole genome shotgun (WGS) entry which is preliminary data.</text>
</comment>
<feature type="transmembrane region" description="Helical" evidence="1">
    <location>
        <begin position="293"/>
        <end position="312"/>
    </location>
</feature>
<keyword evidence="1" id="KW-0472">Membrane</keyword>
<evidence type="ECO:0000313" key="2">
    <source>
        <dbReference type="EMBL" id="GCE13917.1"/>
    </source>
</evidence>
<name>A0A402A431_9CHLR</name>
<feature type="transmembrane region" description="Helical" evidence="1">
    <location>
        <begin position="199"/>
        <end position="216"/>
    </location>
</feature>
<keyword evidence="3" id="KW-1185">Reference proteome</keyword>
<evidence type="ECO:0008006" key="4">
    <source>
        <dbReference type="Google" id="ProtNLM"/>
    </source>
</evidence>
<feature type="transmembrane region" description="Helical" evidence="1">
    <location>
        <begin position="344"/>
        <end position="364"/>
    </location>
</feature>
<sequence length="458" mass="52200">MKIKCTESREIGVKEAKIRAGIEIALILLGLLEIWFLLPHQISGDGTDRWQDMSNLLYLHKLYDPGSRYSLVGPLFSLPLWILGHSASNFIDMYNPCLFIISLGLVYLLLKDRLEPALLRKFFLILIAASMFPAHLTNYYGEVFTALCFGFGAFALVSRTTHWLGWSAIVLAVVNTPATVGGLCLFLLKYIMDHKRLRYILCLVIVGLLIMGESWLRRGSPLNQGYSGDAGFPTVMPYTGISGFSYPFFFGVLSILFSFGKGLFFFMPGLLLPVRKTLLQIQQEKQYPIYHVYLWWMGFVIGLVLIYARWWAWYGGLFWGPRFFLMAAIPASFALAVRLHRRDASLFVHLLTLVVLGLSCWVGLDGALWEQASSRITTCTQNSYALEFLCHYTPEFSALWYPFVKGFSIVGLQWLVLLYSLCLFLYLAQPLCLTIVKQVGTPWQQLSSEHFNLKGWRF</sequence>
<feature type="transmembrane region" description="Helical" evidence="1">
    <location>
        <begin position="246"/>
        <end position="272"/>
    </location>
</feature>
<feature type="transmembrane region" description="Helical" evidence="1">
    <location>
        <begin position="20"/>
        <end position="38"/>
    </location>
</feature>
<organism evidence="2 3">
    <name type="scientific">Tengunoibacter tsumagoiensis</name>
    <dbReference type="NCBI Taxonomy" id="2014871"/>
    <lineage>
        <taxon>Bacteria</taxon>
        <taxon>Bacillati</taxon>
        <taxon>Chloroflexota</taxon>
        <taxon>Ktedonobacteria</taxon>
        <taxon>Ktedonobacterales</taxon>
        <taxon>Dictyobacteraceae</taxon>
        <taxon>Tengunoibacter</taxon>
    </lineage>
</organism>
<proteinExistence type="predicted"/>
<keyword evidence="1" id="KW-1133">Transmembrane helix</keyword>
<dbReference type="RefSeq" id="WP_126581405.1">
    <property type="nucleotide sequence ID" value="NZ_BIFR01000001.1"/>
</dbReference>
<feature type="transmembrane region" description="Helical" evidence="1">
    <location>
        <begin position="163"/>
        <end position="187"/>
    </location>
</feature>
<keyword evidence="1" id="KW-0812">Transmembrane</keyword>
<dbReference type="EMBL" id="BIFR01000001">
    <property type="protein sequence ID" value="GCE13917.1"/>
    <property type="molecule type" value="Genomic_DNA"/>
</dbReference>
<dbReference type="AlphaFoldDB" id="A0A402A431"/>
<feature type="transmembrane region" description="Helical" evidence="1">
    <location>
        <begin position="406"/>
        <end position="428"/>
    </location>
</feature>
<accession>A0A402A431</accession>
<feature type="transmembrane region" description="Helical" evidence="1">
    <location>
        <begin position="318"/>
        <end position="337"/>
    </location>
</feature>
<dbReference type="Proteomes" id="UP000287352">
    <property type="component" value="Unassembled WGS sequence"/>
</dbReference>